<reference evidence="1" key="1">
    <citation type="journal article" date="2015" name="Nature">
        <title>Complex archaea that bridge the gap between prokaryotes and eukaryotes.</title>
        <authorList>
            <person name="Spang A."/>
            <person name="Saw J.H."/>
            <person name="Jorgensen S.L."/>
            <person name="Zaremba-Niedzwiedzka K."/>
            <person name="Martijn J."/>
            <person name="Lind A.E."/>
            <person name="van Eijk R."/>
            <person name="Schleper C."/>
            <person name="Guy L."/>
            <person name="Ettema T.J."/>
        </authorList>
    </citation>
    <scope>NUCLEOTIDE SEQUENCE</scope>
</reference>
<gene>
    <name evidence="1" type="ORF">LCGC14_2807960</name>
</gene>
<name>A0A0F8YKR5_9ZZZZ</name>
<dbReference type="SUPFAM" id="SSF52980">
    <property type="entry name" value="Restriction endonuclease-like"/>
    <property type="match status" value="1"/>
</dbReference>
<evidence type="ECO:0000313" key="1">
    <source>
        <dbReference type="EMBL" id="KKK81983.1"/>
    </source>
</evidence>
<protein>
    <recommendedName>
        <fullName evidence="2">DUF559 domain-containing protein</fullName>
    </recommendedName>
</protein>
<comment type="caution">
    <text evidence="1">The sequence shown here is derived from an EMBL/GenBank/DDBJ whole genome shotgun (WGS) entry which is preliminary data.</text>
</comment>
<proteinExistence type="predicted"/>
<accession>A0A0F8YKR5</accession>
<dbReference type="InterPro" id="IPR011335">
    <property type="entry name" value="Restrct_endonuc-II-like"/>
</dbReference>
<dbReference type="AlphaFoldDB" id="A0A0F8YKR5"/>
<dbReference type="Gene3D" id="3.40.960.10">
    <property type="entry name" value="VSR Endonuclease"/>
    <property type="match status" value="1"/>
</dbReference>
<dbReference type="EMBL" id="LAZR01052877">
    <property type="protein sequence ID" value="KKK81983.1"/>
    <property type="molecule type" value="Genomic_DNA"/>
</dbReference>
<sequence>MRDREETVTILTDAHLAVIRELERHGLGLMEEVEFPPYRADIYLPAYHALVEVDGAQHSAKADRKRDRELNAEYSLYVFHIAADDAKTPAKWLESLSAFLDYVQPTKDERWADCEMRTPWL</sequence>
<evidence type="ECO:0008006" key="2">
    <source>
        <dbReference type="Google" id="ProtNLM"/>
    </source>
</evidence>
<organism evidence="1">
    <name type="scientific">marine sediment metagenome</name>
    <dbReference type="NCBI Taxonomy" id="412755"/>
    <lineage>
        <taxon>unclassified sequences</taxon>
        <taxon>metagenomes</taxon>
        <taxon>ecological metagenomes</taxon>
    </lineage>
</organism>